<feature type="signal peptide" evidence="1">
    <location>
        <begin position="1"/>
        <end position="21"/>
    </location>
</feature>
<keyword evidence="3" id="KW-1185">Reference proteome</keyword>
<accession>A0A2R5F784</accession>
<gene>
    <name evidence="2" type="ORF">NMK_0025</name>
</gene>
<name>A0A2R5F784_9PROT</name>
<proteinExistence type="predicted"/>
<protein>
    <submittedName>
        <fullName evidence="2">Type I secretion protein ATPase</fullName>
    </submittedName>
</protein>
<dbReference type="RefSeq" id="WP_109013732.1">
    <property type="nucleotide sequence ID" value="NZ_BDOQ01000001.1"/>
</dbReference>
<dbReference type="OrthoDB" id="8911471at2"/>
<dbReference type="AlphaFoldDB" id="A0A2R5F784"/>
<dbReference type="SUPFAM" id="SSF49478">
    <property type="entry name" value="Cna protein B-type domain"/>
    <property type="match status" value="1"/>
</dbReference>
<reference evidence="2 3" key="1">
    <citation type="journal article" date="2018" name="Environ. Microbiol.">
        <title>Isolation and genomic characterization of Novimethylophilus kurashikiensis gen. nov. sp. nov., a new lanthanide-dependent methylotrophic species of Methylophilaceae.</title>
        <authorList>
            <person name="Lv H."/>
            <person name="Sahin N."/>
            <person name="Tani A."/>
        </authorList>
    </citation>
    <scope>NUCLEOTIDE SEQUENCE [LARGE SCALE GENOMIC DNA]</scope>
    <source>
        <strain evidence="2 3">La2-4</strain>
    </source>
</reference>
<evidence type="ECO:0000256" key="1">
    <source>
        <dbReference type="SAM" id="SignalP"/>
    </source>
</evidence>
<keyword evidence="1" id="KW-0732">Signal</keyword>
<organism evidence="2 3">
    <name type="scientific">Novimethylophilus kurashikiensis</name>
    <dbReference type="NCBI Taxonomy" id="1825523"/>
    <lineage>
        <taxon>Bacteria</taxon>
        <taxon>Pseudomonadati</taxon>
        <taxon>Pseudomonadota</taxon>
        <taxon>Betaproteobacteria</taxon>
        <taxon>Nitrosomonadales</taxon>
        <taxon>Methylophilaceae</taxon>
        <taxon>Novimethylophilus</taxon>
    </lineage>
</organism>
<comment type="caution">
    <text evidence="2">The sequence shown here is derived from an EMBL/GenBank/DDBJ whole genome shotgun (WGS) entry which is preliminary data.</text>
</comment>
<evidence type="ECO:0000313" key="2">
    <source>
        <dbReference type="EMBL" id="GBG12494.1"/>
    </source>
</evidence>
<dbReference type="EMBL" id="BDOQ01000001">
    <property type="protein sequence ID" value="GBG12494.1"/>
    <property type="molecule type" value="Genomic_DNA"/>
</dbReference>
<dbReference type="Proteomes" id="UP000245081">
    <property type="component" value="Unassembled WGS sequence"/>
</dbReference>
<sequence>MKLIRTLLAAAALAMAHPVQAHYLWLEPVDGQMHLCFGEYENALREKSGGRLDTIAAPEASAAGKQVDLQRSDDHFSVLPAGVQPLVAQDLTMKVKDLRQHRMGIVKPMYYSRFAVAERENASNLDLDIQPMGAGKLRVSLHGKPLAKAKLSLYAPNRWMREYETDASGEIAIHTPWPGLYVAEVAFIEDGRGEYQGAAYEGIRHVSTLSFIP</sequence>
<feature type="chain" id="PRO_5015339868" evidence="1">
    <location>
        <begin position="22"/>
        <end position="213"/>
    </location>
</feature>
<evidence type="ECO:0000313" key="3">
    <source>
        <dbReference type="Proteomes" id="UP000245081"/>
    </source>
</evidence>